<dbReference type="PANTHER" id="PTHR18934:SF81">
    <property type="entry name" value="ATP-DEPENDENT RNA HELICASE DEAH11, CHLOROPLASTIC-RELATED"/>
    <property type="match status" value="1"/>
</dbReference>
<feature type="compositionally biased region" description="Basic residues" evidence="2">
    <location>
        <begin position="77"/>
        <end position="88"/>
    </location>
</feature>
<dbReference type="Proteomes" id="UP000225706">
    <property type="component" value="Unassembled WGS sequence"/>
</dbReference>
<feature type="compositionally biased region" description="Basic and acidic residues" evidence="2">
    <location>
        <begin position="145"/>
        <end position="166"/>
    </location>
</feature>
<dbReference type="AlphaFoldDB" id="A0A2B4S4H2"/>
<dbReference type="Pfam" id="PF07717">
    <property type="entry name" value="OB_NTP_bind"/>
    <property type="match status" value="1"/>
</dbReference>
<feature type="compositionally biased region" description="Basic and acidic residues" evidence="2">
    <location>
        <begin position="1223"/>
        <end position="1233"/>
    </location>
</feature>
<dbReference type="SMART" id="SM00490">
    <property type="entry name" value="HELICc"/>
    <property type="match status" value="1"/>
</dbReference>
<keyword evidence="5" id="KW-1185">Reference proteome</keyword>
<feature type="region of interest" description="Disordered" evidence="2">
    <location>
        <begin position="228"/>
        <end position="371"/>
    </location>
</feature>
<evidence type="ECO:0000256" key="2">
    <source>
        <dbReference type="SAM" id="MobiDB-lite"/>
    </source>
</evidence>
<dbReference type="InterPro" id="IPR001650">
    <property type="entry name" value="Helicase_C-like"/>
</dbReference>
<dbReference type="OrthoDB" id="10009520at2759"/>
<feature type="compositionally biased region" description="Basic and acidic residues" evidence="2">
    <location>
        <begin position="286"/>
        <end position="296"/>
    </location>
</feature>
<evidence type="ECO:0000259" key="3">
    <source>
        <dbReference type="PROSITE" id="PS51194"/>
    </source>
</evidence>
<feature type="compositionally biased region" description="Polar residues" evidence="2">
    <location>
        <begin position="34"/>
        <end position="44"/>
    </location>
</feature>
<dbReference type="InterPro" id="IPR007502">
    <property type="entry name" value="Helicase-assoc_dom"/>
</dbReference>
<gene>
    <name evidence="4" type="ORF">AWC38_SpisGene12037</name>
</gene>
<dbReference type="InterPro" id="IPR011709">
    <property type="entry name" value="DEAD-box_helicase_OB_fold"/>
</dbReference>
<name>A0A2B4S4H2_STYPI</name>
<dbReference type="SUPFAM" id="SSF52540">
    <property type="entry name" value="P-loop containing nucleoside triphosphate hydrolases"/>
    <property type="match status" value="1"/>
</dbReference>
<accession>A0A2B4S4H2</accession>
<feature type="compositionally biased region" description="Basic and acidic residues" evidence="2">
    <location>
        <begin position="97"/>
        <end position="116"/>
    </location>
</feature>
<feature type="compositionally biased region" description="Basic and acidic residues" evidence="2">
    <location>
        <begin position="7"/>
        <end position="22"/>
    </location>
</feature>
<sequence length="1280" mass="144339">MSSGEAQFHDENGNHIPEKEEGNSVSVDSDSYYCYQNENDQLDTPRSPICEDGTPFGLPDVESQLPTVAEERESPGRGKKNQRTKRQRSASLPGHNSVKDVSDDVDAHSSSRRGSDDSPSLQQKNCRRRTRPGAQGKPKKIAGKQSDDTLETSKHERDLGYRDKTQKHSTKTGKKSRGEGNKRVTCQPFAEQPCHLAIKPPSERPVNQNLINRVSVDSDSYWCYQNEKDQLGTPKSPICEDGIPFGLPDVESQLPTVAEERESPGRGKKNQRMKRHRSASIPRHNSVKDVSDDEGAHSSSRRGSDDSLSLQQKNCRHRTHRGAQGKPKKIAGKQSGDTLGTSKRARDLGYRDKTQKHSTKTGKKSRGEGNKRVTCQPFAKQPCHLVIKPRSERPVNQDLITRYLSVYLGDEITFHHEKTKPTDGGCVEFTIVFLNYEQGRRAEQILQENIKEIGEKIEISILSEETRNAMFLAECSAELQNEMTAIEKQHAKKIEKISRRIKGLRVKKHISPIEFEKICSERKVLKHKKEELESQLQQFRRFDVHITSILGAQRGLPTSSVQSTVKKLREALGRECHQIEVALPIYAKKTEITQLVKDNQVCVILGETGSVVRDTNLVCLPLHGKLRQEEQKKVFKENGHKRKVIFATNCAETSITIPGIRYVVDTGMVKEMNFEPKRNKSSLEVTTINKSSAEQRKGRAGRTQAGKCFRLYSQEDYEAMEDQLKPEILRVHLGQAVLKLMELGIEDIRDFEFVESPPLDSINRALGLLNSLGAMANGKLTQLGGKIARVPVEPRLAKVIFEGIEKGVGADALALAAIATAGGSIFFRMGSEEEKQAADSRKVCFCMDGGDVLTLLEVYRQYLKQPKRLRERNKWAVANSLNAKSLRMTDETIKELKLTLKHELKITIPDTLQQDSKNDVKLQKILLSCYATNLCVFTGHEKAGYRVLSSNQCVQVHPSSALKFIGATPQFIVFDQLLKTSREFVVNITPVEETWLREMISTGALMYDLDHLLSTVLTENLLLCSPEIMNLTFGGYRRRNLNQIEEKVSKSCDDSLVVLDEDKLRGQIKIFAPEQHTVKALSVMGSILEEKRKMLRNEEREEPLREEFPGSRIVWGQGGEIREKRLQEGKLIFLPFPKKSQELERCLQCGRGKDFTVDKVTKYTYICYLHWPGEAGPTKEFGVPLKATLKPKEVLKATKRKRKAPHVRHAVPSKRSKSGSNQDKSHPVFDKARVNDYIPDSAEVIENSSLENDLEKSAKSRDFATQTDVSNHELSYKVVK</sequence>
<dbReference type="Gene3D" id="3.40.50.300">
    <property type="entry name" value="P-loop containing nucleotide triphosphate hydrolases"/>
    <property type="match status" value="1"/>
</dbReference>
<dbReference type="Gene3D" id="1.20.120.1080">
    <property type="match status" value="1"/>
</dbReference>
<feature type="compositionally biased region" description="Basic residues" evidence="2">
    <location>
        <begin position="266"/>
        <end position="278"/>
    </location>
</feature>
<dbReference type="PANTHER" id="PTHR18934">
    <property type="entry name" value="ATP-DEPENDENT RNA HELICASE"/>
    <property type="match status" value="1"/>
</dbReference>
<feature type="region of interest" description="Disordered" evidence="2">
    <location>
        <begin position="1248"/>
        <end position="1270"/>
    </location>
</feature>
<comment type="caution">
    <text evidence="4">The sequence shown here is derived from an EMBL/GenBank/DDBJ whole genome shotgun (WGS) entry which is preliminary data.</text>
</comment>
<dbReference type="Pfam" id="PF21010">
    <property type="entry name" value="HA2_C"/>
    <property type="match status" value="1"/>
</dbReference>
<evidence type="ECO:0000313" key="5">
    <source>
        <dbReference type="Proteomes" id="UP000225706"/>
    </source>
</evidence>
<feature type="compositionally biased region" description="Basic residues" evidence="2">
    <location>
        <begin position="1198"/>
        <end position="1217"/>
    </location>
</feature>
<protein>
    <recommendedName>
        <fullName evidence="3">Helicase C-terminal domain-containing protein</fullName>
    </recommendedName>
</protein>
<dbReference type="Pfam" id="PF00271">
    <property type="entry name" value="Helicase_C"/>
    <property type="match status" value="1"/>
</dbReference>
<feature type="region of interest" description="Disordered" evidence="2">
    <location>
        <begin position="1"/>
        <end position="187"/>
    </location>
</feature>
<keyword evidence="1" id="KW-0175">Coiled coil</keyword>
<reference evidence="5" key="1">
    <citation type="journal article" date="2017" name="bioRxiv">
        <title>Comparative analysis of the genomes of Stylophora pistillata and Acropora digitifera provides evidence for extensive differences between species of corals.</title>
        <authorList>
            <person name="Voolstra C.R."/>
            <person name="Li Y."/>
            <person name="Liew Y.J."/>
            <person name="Baumgarten S."/>
            <person name="Zoccola D."/>
            <person name="Flot J.-F."/>
            <person name="Tambutte S."/>
            <person name="Allemand D."/>
            <person name="Aranda M."/>
        </authorList>
    </citation>
    <scope>NUCLEOTIDE SEQUENCE [LARGE SCALE GENOMIC DNA]</scope>
</reference>
<dbReference type="GO" id="GO:0003723">
    <property type="term" value="F:RNA binding"/>
    <property type="evidence" value="ECO:0007669"/>
    <property type="project" value="TreeGrafter"/>
</dbReference>
<dbReference type="SMART" id="SM00847">
    <property type="entry name" value="HA2"/>
    <property type="match status" value="1"/>
</dbReference>
<feature type="region of interest" description="Disordered" evidence="2">
    <location>
        <begin position="1198"/>
        <end position="1233"/>
    </location>
</feature>
<feature type="compositionally biased region" description="Basic and acidic residues" evidence="2">
    <location>
        <begin position="344"/>
        <end position="355"/>
    </location>
</feature>
<dbReference type="STRING" id="50429.A0A2B4S4H2"/>
<dbReference type="InterPro" id="IPR027417">
    <property type="entry name" value="P-loop_NTPase"/>
</dbReference>
<feature type="coiled-coil region" evidence="1">
    <location>
        <begin position="476"/>
        <end position="542"/>
    </location>
</feature>
<dbReference type="PROSITE" id="PS51194">
    <property type="entry name" value="HELICASE_CTER"/>
    <property type="match status" value="1"/>
</dbReference>
<dbReference type="CDD" id="cd18791">
    <property type="entry name" value="SF2_C_RHA"/>
    <property type="match status" value="1"/>
</dbReference>
<dbReference type="EMBL" id="LSMT01000208">
    <property type="protein sequence ID" value="PFX23412.1"/>
    <property type="molecule type" value="Genomic_DNA"/>
</dbReference>
<feature type="compositionally biased region" description="Low complexity" evidence="2">
    <location>
        <begin position="24"/>
        <end position="33"/>
    </location>
</feature>
<feature type="compositionally biased region" description="Basic and acidic residues" evidence="2">
    <location>
        <begin position="1253"/>
        <end position="1262"/>
    </location>
</feature>
<evidence type="ECO:0000256" key="1">
    <source>
        <dbReference type="SAM" id="Coils"/>
    </source>
</evidence>
<feature type="compositionally biased region" description="Basic residues" evidence="2">
    <location>
        <begin position="125"/>
        <end position="142"/>
    </location>
</feature>
<organism evidence="4 5">
    <name type="scientific">Stylophora pistillata</name>
    <name type="common">Smooth cauliflower coral</name>
    <dbReference type="NCBI Taxonomy" id="50429"/>
    <lineage>
        <taxon>Eukaryota</taxon>
        <taxon>Metazoa</taxon>
        <taxon>Cnidaria</taxon>
        <taxon>Anthozoa</taxon>
        <taxon>Hexacorallia</taxon>
        <taxon>Scleractinia</taxon>
        <taxon>Astrocoeniina</taxon>
        <taxon>Pocilloporidae</taxon>
        <taxon>Stylophora</taxon>
    </lineage>
</organism>
<evidence type="ECO:0000313" key="4">
    <source>
        <dbReference type="EMBL" id="PFX23412.1"/>
    </source>
</evidence>
<proteinExistence type="predicted"/>
<dbReference type="GO" id="GO:0004386">
    <property type="term" value="F:helicase activity"/>
    <property type="evidence" value="ECO:0007669"/>
    <property type="project" value="TreeGrafter"/>
</dbReference>
<feature type="domain" description="Helicase C-terminal" evidence="3">
    <location>
        <begin position="564"/>
        <end position="744"/>
    </location>
</feature>
<feature type="compositionally biased region" description="Basic residues" evidence="2">
    <location>
        <begin position="314"/>
        <end position="331"/>
    </location>
</feature>